<reference evidence="1 2" key="2">
    <citation type="submission" date="2019-02" db="EMBL/GenBank/DDBJ databases">
        <title>'Lichenibacterium ramalinii' gen. nov. sp. nov., 'Lichenibacterium minor' gen. nov. sp. nov.</title>
        <authorList>
            <person name="Pankratov T."/>
        </authorList>
    </citation>
    <scope>NUCLEOTIDE SEQUENCE [LARGE SCALE GENOMIC DNA]</scope>
    <source>
        <strain evidence="1 2">RmlP026</strain>
    </source>
</reference>
<protein>
    <submittedName>
        <fullName evidence="1">Uncharacterized protein</fullName>
    </submittedName>
</protein>
<organism evidence="1 2">
    <name type="scientific">Lichenibacterium minor</name>
    <dbReference type="NCBI Taxonomy" id="2316528"/>
    <lineage>
        <taxon>Bacteria</taxon>
        <taxon>Pseudomonadati</taxon>
        <taxon>Pseudomonadota</taxon>
        <taxon>Alphaproteobacteria</taxon>
        <taxon>Hyphomicrobiales</taxon>
        <taxon>Lichenihabitantaceae</taxon>
        <taxon>Lichenibacterium</taxon>
    </lineage>
</organism>
<proteinExistence type="predicted"/>
<dbReference type="AlphaFoldDB" id="A0A4Q2TZT5"/>
<evidence type="ECO:0000313" key="2">
    <source>
        <dbReference type="Proteomes" id="UP000290759"/>
    </source>
</evidence>
<comment type="caution">
    <text evidence="1">The sequence shown here is derived from an EMBL/GenBank/DDBJ whole genome shotgun (WGS) entry which is preliminary data.</text>
</comment>
<name>A0A4Q2TZT5_9HYPH</name>
<dbReference type="EMBL" id="QYBB01000044">
    <property type="protein sequence ID" value="RYC29663.1"/>
    <property type="molecule type" value="Genomic_DNA"/>
</dbReference>
<accession>A0A4Q2TZT5</accession>
<dbReference type="RefSeq" id="WP_129229219.1">
    <property type="nucleotide sequence ID" value="NZ_QYBB01000044.1"/>
</dbReference>
<evidence type="ECO:0000313" key="1">
    <source>
        <dbReference type="EMBL" id="RYC29663.1"/>
    </source>
</evidence>
<reference evidence="1 2" key="1">
    <citation type="submission" date="2018-12" db="EMBL/GenBank/DDBJ databases">
        <authorList>
            <person name="Grouzdev D.S."/>
            <person name="Krutkina M.S."/>
        </authorList>
    </citation>
    <scope>NUCLEOTIDE SEQUENCE [LARGE SCALE GENOMIC DNA]</scope>
    <source>
        <strain evidence="1 2">RmlP026</strain>
    </source>
</reference>
<keyword evidence="2" id="KW-1185">Reference proteome</keyword>
<sequence>MWVVNVKHADGTTTRKPCAGDECDAYRYAAWLAGKGDGLSFSCEHDGIVSEELSRGDMIAWAYARCSYVTPLE</sequence>
<gene>
    <name evidence="1" type="ORF">D3273_22900</name>
</gene>
<dbReference type="Proteomes" id="UP000290759">
    <property type="component" value="Unassembled WGS sequence"/>
</dbReference>